<gene>
    <name evidence="2" type="ORF">AF333_28755</name>
    <name evidence="3" type="ORF">SAMN04487909_12884</name>
</gene>
<reference evidence="2 4" key="1">
    <citation type="submission" date="2015-07" db="EMBL/GenBank/DDBJ databases">
        <title>Fjat-14205 dsm 2895.</title>
        <authorList>
            <person name="Liu B."/>
            <person name="Wang J."/>
            <person name="Zhu Y."/>
            <person name="Liu G."/>
            <person name="Chen Q."/>
            <person name="Chen Z."/>
            <person name="Lan J."/>
            <person name="Che J."/>
            <person name="Ge C."/>
            <person name="Shi H."/>
            <person name="Pan Z."/>
            <person name="Liu X."/>
        </authorList>
    </citation>
    <scope>NUCLEOTIDE SEQUENCE [LARGE SCALE GENOMIC DNA]</scope>
    <source>
        <strain evidence="2 4">DSM 2895</strain>
    </source>
</reference>
<dbReference type="Gene3D" id="1.10.260.40">
    <property type="entry name" value="lambda repressor-like DNA-binding domains"/>
    <property type="match status" value="1"/>
</dbReference>
<dbReference type="OrthoDB" id="2969743at2"/>
<evidence type="ECO:0000259" key="1">
    <source>
        <dbReference type="PROSITE" id="PS50943"/>
    </source>
</evidence>
<evidence type="ECO:0000313" key="2">
    <source>
        <dbReference type="EMBL" id="KON90477.1"/>
    </source>
</evidence>
<dbReference type="PATRIC" id="fig|47500.8.peg.5232"/>
<protein>
    <submittedName>
        <fullName evidence="3">Transcriptional regulator, contains XRE-family HTH domain</fullName>
    </submittedName>
</protein>
<evidence type="ECO:0000313" key="5">
    <source>
        <dbReference type="Proteomes" id="UP000182836"/>
    </source>
</evidence>
<dbReference type="EMBL" id="LGUG01000012">
    <property type="protein sequence ID" value="KON90477.1"/>
    <property type="molecule type" value="Genomic_DNA"/>
</dbReference>
<dbReference type="Proteomes" id="UP000182836">
    <property type="component" value="Unassembled WGS sequence"/>
</dbReference>
<dbReference type="Proteomes" id="UP000037269">
    <property type="component" value="Unassembled WGS sequence"/>
</dbReference>
<dbReference type="SMART" id="SM00530">
    <property type="entry name" value="HTH_XRE"/>
    <property type="match status" value="1"/>
</dbReference>
<sequence>MAFGTHQKEAREAAGLTQTDFADEINVSRSAVSMVEQNRRKMPKEVIGKSVEVMDDGLYAIAAAQEVIGYSWIPVLNGPAVDLHRSSVKDKTEEELEEVMEAIRSVCLANHPKSMSEYDNAKLDEVLDEAAEAVVALLHYIAVICREYKKSWRRVWIRIYQKFKAKGYIK</sequence>
<dbReference type="EMBL" id="FNED01000028">
    <property type="protein sequence ID" value="SDJ78766.1"/>
    <property type="molecule type" value="Genomic_DNA"/>
</dbReference>
<dbReference type="PROSITE" id="PS50943">
    <property type="entry name" value="HTH_CROC1"/>
    <property type="match status" value="1"/>
</dbReference>
<dbReference type="RefSeq" id="WP_043063273.1">
    <property type="nucleotide sequence ID" value="NZ_BJOA01000092.1"/>
</dbReference>
<evidence type="ECO:0000313" key="4">
    <source>
        <dbReference type="Proteomes" id="UP000037269"/>
    </source>
</evidence>
<dbReference type="Pfam" id="PF01381">
    <property type="entry name" value="HTH_3"/>
    <property type="match status" value="1"/>
</dbReference>
<dbReference type="AlphaFoldDB" id="A0A0D1Y796"/>
<dbReference type="STRING" id="47500.AF333_28755"/>
<accession>A0A0D1Y796</accession>
<evidence type="ECO:0000313" key="3">
    <source>
        <dbReference type="EMBL" id="SDJ78766.1"/>
    </source>
</evidence>
<dbReference type="GeneID" id="42309124"/>
<dbReference type="GO" id="GO:0003677">
    <property type="term" value="F:DNA binding"/>
    <property type="evidence" value="ECO:0007669"/>
    <property type="project" value="InterPro"/>
</dbReference>
<name>A0A0D1Y796_ANEMI</name>
<dbReference type="InterPro" id="IPR010982">
    <property type="entry name" value="Lambda_DNA-bd_dom_sf"/>
</dbReference>
<reference evidence="3 5" key="2">
    <citation type="submission" date="2016-10" db="EMBL/GenBank/DDBJ databases">
        <authorList>
            <person name="de Groot N.N."/>
        </authorList>
    </citation>
    <scope>NUCLEOTIDE SEQUENCE [LARGE SCALE GENOMIC DNA]</scope>
    <source>
        <strain evidence="3 5">DSM 2895</strain>
    </source>
</reference>
<organism evidence="2 4">
    <name type="scientific">Aneurinibacillus migulanus</name>
    <name type="common">Bacillus migulanus</name>
    <dbReference type="NCBI Taxonomy" id="47500"/>
    <lineage>
        <taxon>Bacteria</taxon>
        <taxon>Bacillati</taxon>
        <taxon>Bacillota</taxon>
        <taxon>Bacilli</taxon>
        <taxon>Bacillales</taxon>
        <taxon>Paenibacillaceae</taxon>
        <taxon>Aneurinibacillus group</taxon>
        <taxon>Aneurinibacillus</taxon>
    </lineage>
</organism>
<dbReference type="CDD" id="cd00093">
    <property type="entry name" value="HTH_XRE"/>
    <property type="match status" value="1"/>
</dbReference>
<keyword evidence="4" id="KW-1185">Reference proteome</keyword>
<dbReference type="InterPro" id="IPR001387">
    <property type="entry name" value="Cro/C1-type_HTH"/>
</dbReference>
<feature type="domain" description="HTH cro/C1-type" evidence="1">
    <location>
        <begin position="8"/>
        <end position="44"/>
    </location>
</feature>
<proteinExistence type="predicted"/>
<dbReference type="SUPFAM" id="SSF47413">
    <property type="entry name" value="lambda repressor-like DNA-binding domains"/>
    <property type="match status" value="1"/>
</dbReference>